<dbReference type="SUPFAM" id="SSF56281">
    <property type="entry name" value="Metallo-hydrolase/oxidoreductase"/>
    <property type="match status" value="1"/>
</dbReference>
<feature type="domain" description="Metallo-beta-lactamase" evidence="2">
    <location>
        <begin position="46"/>
        <end position="265"/>
    </location>
</feature>
<keyword evidence="4" id="KW-1185">Reference proteome</keyword>
<dbReference type="Proteomes" id="UP000781710">
    <property type="component" value="Unassembled WGS sequence"/>
</dbReference>
<organism evidence="3 4">
    <name type="scientific">Pseudoxanthomonas japonensis</name>
    <dbReference type="NCBI Taxonomy" id="69284"/>
    <lineage>
        <taxon>Bacteria</taxon>
        <taxon>Pseudomonadati</taxon>
        <taxon>Pseudomonadota</taxon>
        <taxon>Gammaproteobacteria</taxon>
        <taxon>Lysobacterales</taxon>
        <taxon>Lysobacteraceae</taxon>
        <taxon>Pseudoxanthomonas</taxon>
    </lineage>
</organism>
<gene>
    <name evidence="3" type="ORF">CSC78_02495</name>
</gene>
<dbReference type="Gene3D" id="3.60.15.10">
    <property type="entry name" value="Ribonuclease Z/Hydroxyacylglutathione hydrolase-like"/>
    <property type="match status" value="1"/>
</dbReference>
<accession>A0ABQ6ZL70</accession>
<keyword evidence="1" id="KW-0732">Signal</keyword>
<feature type="chain" id="PRO_5046891776" evidence="1">
    <location>
        <begin position="22"/>
        <end position="334"/>
    </location>
</feature>
<evidence type="ECO:0000313" key="4">
    <source>
        <dbReference type="Proteomes" id="UP000781710"/>
    </source>
</evidence>
<evidence type="ECO:0000259" key="2">
    <source>
        <dbReference type="SMART" id="SM00849"/>
    </source>
</evidence>
<protein>
    <submittedName>
        <fullName evidence="3">MBL fold metallo-hydrolase</fullName>
    </submittedName>
</protein>
<sequence length="334" mass="35838">MRVLSRLLLLGLSCLATPVFAAEVAAPRITVIYDAFGDDPAMEKDWGFAALVEAGGKRILFDTGNDAAIFTRNVKSKNIDLSKLDAVVMSHRHADHMAGLAEVLKVNPQVPVYAPQEGFGIYGSSLPSSFYRKDAALPARMRYYDGEPAERLQFGRAWPTGNFKPLAETTEIAPGVWTIAAVSDAPGTRELRELSLAIRTDQGLVLVVGCSHPGIAHIVDAAAKIDPQIHLVIGGFHFVNADDTAIAGLVDALKAHDIQYIAPGHCTGEPTFAALLKAFGDRYLYAGVGAVLDFGKEGVASRPRGVDLGDADRVQYRLLAQDGEPAHRHVAHAH</sequence>
<dbReference type="SMART" id="SM00849">
    <property type="entry name" value="Lactamase_B"/>
    <property type="match status" value="1"/>
</dbReference>
<evidence type="ECO:0000313" key="3">
    <source>
        <dbReference type="EMBL" id="KAF1726988.1"/>
    </source>
</evidence>
<dbReference type="Pfam" id="PF12706">
    <property type="entry name" value="Lactamase_B_2"/>
    <property type="match status" value="1"/>
</dbReference>
<name>A0ABQ6ZL70_9GAMM</name>
<dbReference type="InterPro" id="IPR001279">
    <property type="entry name" value="Metallo-B-lactamas"/>
</dbReference>
<reference evidence="3 4" key="1">
    <citation type="submission" date="2017-10" db="EMBL/GenBank/DDBJ databases">
        <title>Whole genome sequencing of members of genus Pseudoxanthomonas.</title>
        <authorList>
            <person name="Kumar S."/>
            <person name="Bansal K."/>
            <person name="Kaur A."/>
            <person name="Patil P."/>
            <person name="Sharma S."/>
            <person name="Patil P.B."/>
        </authorList>
    </citation>
    <scope>NUCLEOTIDE SEQUENCE [LARGE SCALE GENOMIC DNA]</scope>
    <source>
        <strain evidence="3 4">DSM 17109</strain>
    </source>
</reference>
<dbReference type="EMBL" id="PDWW01000002">
    <property type="protein sequence ID" value="KAF1726988.1"/>
    <property type="molecule type" value="Genomic_DNA"/>
</dbReference>
<dbReference type="InterPro" id="IPR041712">
    <property type="entry name" value="DHPS-like_MBL-fold"/>
</dbReference>
<evidence type="ECO:0000256" key="1">
    <source>
        <dbReference type="SAM" id="SignalP"/>
    </source>
</evidence>
<dbReference type="PANTHER" id="PTHR13754:SF13">
    <property type="entry name" value="METALLO-BETA-LACTAMASE SUPERFAMILY PROTEIN (AFU_ORTHOLOGUE AFUA_3G07630)"/>
    <property type="match status" value="1"/>
</dbReference>
<dbReference type="CDD" id="cd07713">
    <property type="entry name" value="DHPS-like_MBL-fold"/>
    <property type="match status" value="1"/>
</dbReference>
<feature type="signal peptide" evidence="1">
    <location>
        <begin position="1"/>
        <end position="21"/>
    </location>
</feature>
<comment type="caution">
    <text evidence="3">The sequence shown here is derived from an EMBL/GenBank/DDBJ whole genome shotgun (WGS) entry which is preliminary data.</text>
</comment>
<dbReference type="PANTHER" id="PTHR13754">
    <property type="entry name" value="METALLO-BETA-LACTAMASE SUPERFAMILY PROTEIN"/>
    <property type="match status" value="1"/>
</dbReference>
<dbReference type="InterPro" id="IPR052926">
    <property type="entry name" value="Metallo-beta-lactamase_dom"/>
</dbReference>
<dbReference type="InterPro" id="IPR036866">
    <property type="entry name" value="RibonucZ/Hydroxyglut_hydro"/>
</dbReference>
<dbReference type="RefSeq" id="WP_162336341.1">
    <property type="nucleotide sequence ID" value="NZ_JBHSRQ010000004.1"/>
</dbReference>
<proteinExistence type="predicted"/>